<protein>
    <submittedName>
        <fullName evidence="1">Uncharacterized protein</fullName>
    </submittedName>
</protein>
<dbReference type="HOGENOM" id="CLU_3087285_0_0_1"/>
<evidence type="ECO:0000313" key="1">
    <source>
        <dbReference type="EMBL" id="EXM15982.1"/>
    </source>
</evidence>
<organism evidence="1">
    <name type="scientific">Fusarium oxysporum f. sp. vasinfectum 25433</name>
    <dbReference type="NCBI Taxonomy" id="1089449"/>
    <lineage>
        <taxon>Eukaryota</taxon>
        <taxon>Fungi</taxon>
        <taxon>Dikarya</taxon>
        <taxon>Ascomycota</taxon>
        <taxon>Pezizomycotina</taxon>
        <taxon>Sordariomycetes</taxon>
        <taxon>Hypocreomycetidae</taxon>
        <taxon>Hypocreales</taxon>
        <taxon>Nectriaceae</taxon>
        <taxon>Fusarium</taxon>
        <taxon>Fusarium oxysporum species complex</taxon>
    </lineage>
</organism>
<name>X0L4J1_FUSOX</name>
<dbReference type="OrthoDB" id="4982213at2759"/>
<dbReference type="Proteomes" id="UP000030701">
    <property type="component" value="Unassembled WGS sequence"/>
</dbReference>
<dbReference type="EMBL" id="JH658007">
    <property type="protein sequence ID" value="EXM15982.1"/>
    <property type="molecule type" value="Genomic_DNA"/>
</dbReference>
<gene>
    <name evidence="1" type="ORF">FOTG_15697</name>
</gene>
<sequence>MSNLYILNIINKSGEEADYLIDCPYEDQPPVTVRNNDNWMAILNLNQHYGEH</sequence>
<dbReference type="AlphaFoldDB" id="X0L4J1"/>
<accession>X0L4J1</accession>
<reference evidence="1" key="2">
    <citation type="submission" date="2012-05" db="EMBL/GenBank/DDBJ databases">
        <title>The Genome Annotation of Fusarium oxysporum Cotton.</title>
        <authorList>
            <consortium name="The Broad Institute Genomics Platform"/>
            <person name="Ma L.-J."/>
            <person name="Corby-Kistler H."/>
            <person name="Broz K."/>
            <person name="Gale L.R."/>
            <person name="Jonkers W."/>
            <person name="O'Donnell K."/>
            <person name="Ploetz R."/>
            <person name="Steinberg C."/>
            <person name="Schwartz D.C."/>
            <person name="VanEtten H."/>
            <person name="Zhou S."/>
            <person name="Young S.K."/>
            <person name="Zeng Q."/>
            <person name="Gargeya S."/>
            <person name="Fitzgerald M."/>
            <person name="Abouelleil A."/>
            <person name="Alvarado L."/>
            <person name="Chapman S.B."/>
            <person name="Gainer-Dewar J."/>
            <person name="Goldberg J."/>
            <person name="Griggs A."/>
            <person name="Gujja S."/>
            <person name="Hansen M."/>
            <person name="Howarth C."/>
            <person name="Imamovic A."/>
            <person name="Ireland A."/>
            <person name="Larimer J."/>
            <person name="McCowan C."/>
            <person name="Murphy C."/>
            <person name="Pearson M."/>
            <person name="Poon T.W."/>
            <person name="Priest M."/>
            <person name="Roberts A."/>
            <person name="Saif S."/>
            <person name="Shea T."/>
            <person name="Sykes S."/>
            <person name="Wortman J."/>
            <person name="Nusbaum C."/>
            <person name="Birren B."/>
        </authorList>
    </citation>
    <scope>NUCLEOTIDE SEQUENCE</scope>
    <source>
        <strain evidence="1">25433</strain>
    </source>
</reference>
<reference evidence="1" key="1">
    <citation type="submission" date="2011-11" db="EMBL/GenBank/DDBJ databases">
        <title>The Genome Sequence of Fusarium oxysporum Cotton.</title>
        <authorList>
            <consortium name="The Broad Institute Genome Sequencing Platform"/>
            <person name="Ma L.-J."/>
            <person name="Gale L.R."/>
            <person name="Schwartz D.C."/>
            <person name="Zhou S."/>
            <person name="Corby-Kistler H."/>
            <person name="Young S.K."/>
            <person name="Zeng Q."/>
            <person name="Gargeya S."/>
            <person name="Fitzgerald M."/>
            <person name="Haas B."/>
            <person name="Abouelleil A."/>
            <person name="Alvarado L."/>
            <person name="Arachchi H.M."/>
            <person name="Berlin A."/>
            <person name="Brown A."/>
            <person name="Chapman S.B."/>
            <person name="Chen Z."/>
            <person name="Dunbar C."/>
            <person name="Freedman E."/>
            <person name="Gearin G."/>
            <person name="Goldberg J."/>
            <person name="Griggs A."/>
            <person name="Gujja S."/>
            <person name="Heiman D."/>
            <person name="Howarth C."/>
            <person name="Larson L."/>
            <person name="Lui A."/>
            <person name="MacDonald P.J.P."/>
            <person name="Montmayeur A."/>
            <person name="Murphy C."/>
            <person name="Neiman D."/>
            <person name="Pearson M."/>
            <person name="Priest M."/>
            <person name="Roberts A."/>
            <person name="Saif S."/>
            <person name="Shea T."/>
            <person name="Shenoy N."/>
            <person name="Sisk P."/>
            <person name="Stolte C."/>
            <person name="Sykes S."/>
            <person name="Wortman J."/>
            <person name="Nusbaum C."/>
            <person name="Birren B."/>
        </authorList>
    </citation>
    <scope>NUCLEOTIDE SEQUENCE [LARGE SCALE GENOMIC DNA]</scope>
    <source>
        <strain evidence="1">25433</strain>
    </source>
</reference>
<proteinExistence type="predicted"/>